<dbReference type="Pfam" id="PF15160">
    <property type="entry name" value="SASRP1"/>
    <property type="match status" value="1"/>
</dbReference>
<reference evidence="1" key="1">
    <citation type="submission" date="2014-12" db="EMBL/GenBank/DDBJ databases">
        <title>Insight into the proteome of Arion vulgaris.</title>
        <authorList>
            <person name="Aradska J."/>
            <person name="Bulat T."/>
            <person name="Smidak R."/>
            <person name="Sarate P."/>
            <person name="Gangsoo J."/>
            <person name="Sialana F."/>
            <person name="Bilban M."/>
            <person name="Lubec G."/>
        </authorList>
    </citation>
    <scope>NUCLEOTIDE SEQUENCE</scope>
    <source>
        <tissue evidence="1">Skin</tissue>
    </source>
</reference>
<protein>
    <submittedName>
        <fullName evidence="1">Uncharacterized protein</fullName>
    </submittedName>
</protein>
<proteinExistence type="predicted"/>
<gene>
    <name evidence="1" type="primary">ORF52748</name>
</gene>
<dbReference type="AlphaFoldDB" id="A0A0B6Z7Y9"/>
<dbReference type="PANTHER" id="PTHR35845:SF1">
    <property type="entry name" value="SPERMATOGENESIS-ASSOCIATED SERINE-RICH PROTEIN 1"/>
    <property type="match status" value="1"/>
</dbReference>
<dbReference type="EMBL" id="HACG01017874">
    <property type="protein sequence ID" value="CEK64739.1"/>
    <property type="molecule type" value="Transcribed_RNA"/>
</dbReference>
<sequence>LDPGLTRLGLRCLFDGVHKASATSSIDHPLVYGCRRNENIVDKRNSLNEASPGDKSYQVSEYSPDFYKSSYTDTKPRFRSGNSPYMSHHKFRADTFIPLVPLPPFKRKTFREKMVQKQIQQEVDEVKKLEVWQPAPPISTKVPQLDPSEFKKY</sequence>
<evidence type="ECO:0000313" key="1">
    <source>
        <dbReference type="EMBL" id="CEK64739.1"/>
    </source>
</evidence>
<accession>A0A0B6Z7Y9</accession>
<organism evidence="1">
    <name type="scientific">Arion vulgaris</name>
    <dbReference type="NCBI Taxonomy" id="1028688"/>
    <lineage>
        <taxon>Eukaryota</taxon>
        <taxon>Metazoa</taxon>
        <taxon>Spiralia</taxon>
        <taxon>Lophotrochozoa</taxon>
        <taxon>Mollusca</taxon>
        <taxon>Gastropoda</taxon>
        <taxon>Heterobranchia</taxon>
        <taxon>Euthyneura</taxon>
        <taxon>Panpulmonata</taxon>
        <taxon>Eupulmonata</taxon>
        <taxon>Stylommatophora</taxon>
        <taxon>Helicina</taxon>
        <taxon>Arionoidea</taxon>
        <taxon>Arionidae</taxon>
        <taxon>Arion</taxon>
    </lineage>
</organism>
<dbReference type="InterPro" id="IPR029165">
    <property type="entry name" value="SASRP1"/>
</dbReference>
<name>A0A0B6Z7Y9_9EUPU</name>
<dbReference type="PANTHER" id="PTHR35845">
    <property type="entry name" value="SPERMATOGENESIS-ASSOCIATED SERINE-RICH PROTEIN 1"/>
    <property type="match status" value="1"/>
</dbReference>
<feature type="non-terminal residue" evidence="1">
    <location>
        <position position="1"/>
    </location>
</feature>